<dbReference type="Proteomes" id="UP001501637">
    <property type="component" value="Unassembled WGS sequence"/>
</dbReference>
<dbReference type="EMBL" id="BAAAUG010000073">
    <property type="protein sequence ID" value="GAA3114952.1"/>
    <property type="molecule type" value="Genomic_DNA"/>
</dbReference>
<evidence type="ECO:0000256" key="4">
    <source>
        <dbReference type="PROSITE-ProRule" id="PRU00335"/>
    </source>
</evidence>
<evidence type="ECO:0000259" key="5">
    <source>
        <dbReference type="PROSITE" id="PS50977"/>
    </source>
</evidence>
<dbReference type="InterPro" id="IPR054126">
    <property type="entry name" value="CprB_TetR_C"/>
</dbReference>
<dbReference type="InterPro" id="IPR001647">
    <property type="entry name" value="HTH_TetR"/>
</dbReference>
<evidence type="ECO:0000256" key="3">
    <source>
        <dbReference type="ARBA" id="ARBA00023163"/>
    </source>
</evidence>
<protein>
    <submittedName>
        <fullName evidence="6">ScbR family autoregulator-binding transcription factor</fullName>
    </submittedName>
</protein>
<gene>
    <name evidence="6" type="ORF">GCM10010449_41310</name>
</gene>
<feature type="domain" description="HTH tetR-type" evidence="5">
    <location>
        <begin position="21"/>
        <end position="81"/>
    </location>
</feature>
<keyword evidence="2 4" id="KW-0238">DNA-binding</keyword>
<dbReference type="InterPro" id="IPR023772">
    <property type="entry name" value="DNA-bd_HTH_TetR-type_CS"/>
</dbReference>
<dbReference type="SUPFAM" id="SSF48498">
    <property type="entry name" value="Tetracyclin repressor-like, C-terminal domain"/>
    <property type="match status" value="1"/>
</dbReference>
<proteinExistence type="predicted"/>
<organism evidence="6 7">
    <name type="scientific">Streptomyces rectiviolaceus</name>
    <dbReference type="NCBI Taxonomy" id="332591"/>
    <lineage>
        <taxon>Bacteria</taxon>
        <taxon>Bacillati</taxon>
        <taxon>Actinomycetota</taxon>
        <taxon>Actinomycetes</taxon>
        <taxon>Kitasatosporales</taxon>
        <taxon>Streptomycetaceae</taxon>
        <taxon>Streptomyces</taxon>
    </lineage>
</organism>
<dbReference type="Gene3D" id="1.10.357.10">
    <property type="entry name" value="Tetracycline Repressor, domain 2"/>
    <property type="match status" value="1"/>
</dbReference>
<dbReference type="InterPro" id="IPR036271">
    <property type="entry name" value="Tet_transcr_reg_TetR-rel_C_sf"/>
</dbReference>
<dbReference type="SUPFAM" id="SSF46689">
    <property type="entry name" value="Homeodomain-like"/>
    <property type="match status" value="1"/>
</dbReference>
<feature type="DNA-binding region" description="H-T-H motif" evidence="4">
    <location>
        <begin position="44"/>
        <end position="63"/>
    </location>
</feature>
<dbReference type="PROSITE" id="PS01081">
    <property type="entry name" value="HTH_TETR_1"/>
    <property type="match status" value="1"/>
</dbReference>
<keyword evidence="3" id="KW-0804">Transcription</keyword>
<evidence type="ECO:0000256" key="2">
    <source>
        <dbReference type="ARBA" id="ARBA00023125"/>
    </source>
</evidence>
<dbReference type="Pfam" id="PF21935">
    <property type="entry name" value="TetR_C_45"/>
    <property type="match status" value="1"/>
</dbReference>
<keyword evidence="1" id="KW-0805">Transcription regulation</keyword>
<keyword evidence="7" id="KW-1185">Reference proteome</keyword>
<comment type="caution">
    <text evidence="6">The sequence shown here is derived from an EMBL/GenBank/DDBJ whole genome shotgun (WGS) entry which is preliminary data.</text>
</comment>
<sequence>MSKLISGVHMAVRAVKQERAARTRAALIRAAAEVFGEYGFAGASVARIAERAGLTLGAVYFHFKSKEELAREIVTAQPDLVVPPQDSQGLQHAIDTTLTWAYQLLENPVLQAGARLVMDQEHFVPKSENSHQQWMGILLRDFQDAQKRRELRAGVDAEAYARLIVSACTGAQMHAQLETSRSDLPERVEEAWQCLLPALAPPGIVKKLQFGKERGVAS</sequence>
<dbReference type="PANTHER" id="PTHR30055:SF234">
    <property type="entry name" value="HTH-TYPE TRANSCRIPTIONAL REGULATOR BETI"/>
    <property type="match status" value="1"/>
</dbReference>
<evidence type="ECO:0000313" key="6">
    <source>
        <dbReference type="EMBL" id="GAA3114952.1"/>
    </source>
</evidence>
<dbReference type="Pfam" id="PF00440">
    <property type="entry name" value="TetR_N"/>
    <property type="match status" value="1"/>
</dbReference>
<reference evidence="7" key="1">
    <citation type="journal article" date="2019" name="Int. J. Syst. Evol. Microbiol.">
        <title>The Global Catalogue of Microorganisms (GCM) 10K type strain sequencing project: providing services to taxonomists for standard genome sequencing and annotation.</title>
        <authorList>
            <consortium name="The Broad Institute Genomics Platform"/>
            <consortium name="The Broad Institute Genome Sequencing Center for Infectious Disease"/>
            <person name="Wu L."/>
            <person name="Ma J."/>
        </authorList>
    </citation>
    <scope>NUCLEOTIDE SEQUENCE [LARGE SCALE GENOMIC DNA]</scope>
    <source>
        <strain evidence="7">JCM 9092</strain>
    </source>
</reference>
<accession>A0ABP6MI14</accession>
<dbReference type="InterPro" id="IPR050109">
    <property type="entry name" value="HTH-type_TetR-like_transc_reg"/>
</dbReference>
<dbReference type="PRINTS" id="PR00455">
    <property type="entry name" value="HTHTETR"/>
</dbReference>
<evidence type="ECO:0000313" key="7">
    <source>
        <dbReference type="Proteomes" id="UP001501637"/>
    </source>
</evidence>
<name>A0ABP6MI14_9ACTN</name>
<dbReference type="PANTHER" id="PTHR30055">
    <property type="entry name" value="HTH-TYPE TRANSCRIPTIONAL REGULATOR RUTR"/>
    <property type="match status" value="1"/>
</dbReference>
<dbReference type="NCBIfam" id="NF041196">
    <property type="entry name" value="ScbR_bind_reg"/>
    <property type="match status" value="1"/>
</dbReference>
<dbReference type="PROSITE" id="PS50977">
    <property type="entry name" value="HTH_TETR_2"/>
    <property type="match status" value="1"/>
</dbReference>
<evidence type="ECO:0000256" key="1">
    <source>
        <dbReference type="ARBA" id="ARBA00023015"/>
    </source>
</evidence>
<dbReference type="InterPro" id="IPR047923">
    <property type="entry name" value="ArpA-like"/>
</dbReference>
<dbReference type="InterPro" id="IPR009057">
    <property type="entry name" value="Homeodomain-like_sf"/>
</dbReference>